<feature type="non-terminal residue" evidence="1">
    <location>
        <position position="47"/>
    </location>
</feature>
<dbReference type="EMBL" id="CAJVQC010013856">
    <property type="protein sequence ID" value="CAG8651885.1"/>
    <property type="molecule type" value="Genomic_DNA"/>
</dbReference>
<evidence type="ECO:0000313" key="2">
    <source>
        <dbReference type="Proteomes" id="UP000789920"/>
    </source>
</evidence>
<evidence type="ECO:0000313" key="1">
    <source>
        <dbReference type="EMBL" id="CAG8651885.1"/>
    </source>
</evidence>
<protein>
    <submittedName>
        <fullName evidence="1">7548_t:CDS:1</fullName>
    </submittedName>
</protein>
<reference evidence="1" key="1">
    <citation type="submission" date="2021-06" db="EMBL/GenBank/DDBJ databases">
        <authorList>
            <person name="Kallberg Y."/>
            <person name="Tangrot J."/>
            <person name="Rosling A."/>
        </authorList>
    </citation>
    <scope>NUCLEOTIDE SEQUENCE</scope>
    <source>
        <strain evidence="1">MA461A</strain>
    </source>
</reference>
<comment type="caution">
    <text evidence="1">The sequence shown here is derived from an EMBL/GenBank/DDBJ whole genome shotgun (WGS) entry which is preliminary data.</text>
</comment>
<keyword evidence="2" id="KW-1185">Reference proteome</keyword>
<organism evidence="1 2">
    <name type="scientific">Racocetra persica</name>
    <dbReference type="NCBI Taxonomy" id="160502"/>
    <lineage>
        <taxon>Eukaryota</taxon>
        <taxon>Fungi</taxon>
        <taxon>Fungi incertae sedis</taxon>
        <taxon>Mucoromycota</taxon>
        <taxon>Glomeromycotina</taxon>
        <taxon>Glomeromycetes</taxon>
        <taxon>Diversisporales</taxon>
        <taxon>Gigasporaceae</taxon>
        <taxon>Racocetra</taxon>
    </lineage>
</organism>
<dbReference type="Proteomes" id="UP000789920">
    <property type="component" value="Unassembled WGS sequence"/>
</dbReference>
<accession>A0ACA9NE53</accession>
<name>A0ACA9NE53_9GLOM</name>
<proteinExistence type="predicted"/>
<sequence>MKNNKYWEKRQEISPEANIWNCEFVKSIRAANLINKILKESSTIYYK</sequence>
<gene>
    <name evidence="1" type="ORF">RPERSI_LOCUS7905</name>
</gene>